<evidence type="ECO:0000313" key="3">
    <source>
        <dbReference type="Proteomes" id="UP001175211"/>
    </source>
</evidence>
<evidence type="ECO:0000256" key="1">
    <source>
        <dbReference type="SAM" id="MobiDB-lite"/>
    </source>
</evidence>
<dbReference type="EMBL" id="JAUEPS010000019">
    <property type="protein sequence ID" value="KAK0457973.1"/>
    <property type="molecule type" value="Genomic_DNA"/>
</dbReference>
<feature type="compositionally biased region" description="Low complexity" evidence="1">
    <location>
        <begin position="17"/>
        <end position="31"/>
    </location>
</feature>
<dbReference type="Proteomes" id="UP001175211">
    <property type="component" value="Unassembled WGS sequence"/>
</dbReference>
<gene>
    <name evidence="2" type="ORF">EV420DRAFT_1545666</name>
</gene>
<reference evidence="2" key="1">
    <citation type="submission" date="2023-06" db="EMBL/GenBank/DDBJ databases">
        <authorList>
            <consortium name="Lawrence Berkeley National Laboratory"/>
            <person name="Ahrendt S."/>
            <person name="Sahu N."/>
            <person name="Indic B."/>
            <person name="Wong-Bajracharya J."/>
            <person name="Merenyi Z."/>
            <person name="Ke H.-M."/>
            <person name="Monk M."/>
            <person name="Kocsube S."/>
            <person name="Drula E."/>
            <person name="Lipzen A."/>
            <person name="Balint B."/>
            <person name="Henrissat B."/>
            <person name="Andreopoulos B."/>
            <person name="Martin F.M."/>
            <person name="Harder C.B."/>
            <person name="Rigling D."/>
            <person name="Ford K.L."/>
            <person name="Foster G.D."/>
            <person name="Pangilinan J."/>
            <person name="Papanicolaou A."/>
            <person name="Barry K."/>
            <person name="LaButti K."/>
            <person name="Viragh M."/>
            <person name="Koriabine M."/>
            <person name="Yan M."/>
            <person name="Riley R."/>
            <person name="Champramary S."/>
            <person name="Plett K.L."/>
            <person name="Tsai I.J."/>
            <person name="Slot J."/>
            <person name="Sipos G."/>
            <person name="Plett J."/>
            <person name="Nagy L.G."/>
            <person name="Grigoriev I.V."/>
        </authorList>
    </citation>
    <scope>NUCLEOTIDE SEQUENCE</scope>
    <source>
        <strain evidence="2">CCBAS 213</strain>
    </source>
</reference>
<dbReference type="AlphaFoldDB" id="A0AA39KBY8"/>
<name>A0AA39KBY8_ARMTA</name>
<accession>A0AA39KBY8</accession>
<organism evidence="2 3">
    <name type="scientific">Armillaria tabescens</name>
    <name type="common">Ringless honey mushroom</name>
    <name type="synonym">Agaricus tabescens</name>
    <dbReference type="NCBI Taxonomy" id="1929756"/>
    <lineage>
        <taxon>Eukaryota</taxon>
        <taxon>Fungi</taxon>
        <taxon>Dikarya</taxon>
        <taxon>Basidiomycota</taxon>
        <taxon>Agaricomycotina</taxon>
        <taxon>Agaricomycetes</taxon>
        <taxon>Agaricomycetidae</taxon>
        <taxon>Agaricales</taxon>
        <taxon>Marasmiineae</taxon>
        <taxon>Physalacriaceae</taxon>
        <taxon>Desarmillaria</taxon>
    </lineage>
</organism>
<proteinExistence type="predicted"/>
<evidence type="ECO:0000313" key="2">
    <source>
        <dbReference type="EMBL" id="KAK0457973.1"/>
    </source>
</evidence>
<dbReference type="RefSeq" id="XP_060330265.1">
    <property type="nucleotide sequence ID" value="XM_060473280.1"/>
</dbReference>
<comment type="caution">
    <text evidence="2">The sequence shown here is derived from an EMBL/GenBank/DDBJ whole genome shotgun (WGS) entry which is preliminary data.</text>
</comment>
<feature type="region of interest" description="Disordered" evidence="1">
    <location>
        <begin position="1"/>
        <end position="31"/>
    </location>
</feature>
<dbReference type="GeneID" id="85356828"/>
<sequence>MAAKEKPSQSSVDIPLTPNSTTSSNAQSSTTPIASSFSVLASATALPGNANPLSAIGKQKPAIPPDIEAVALLMRKLKEMNQQMKGMYECIETHTERAATLGPVIKAGEEIATLKSNLEKQIIEHNAELSSVRKELDIRVKERLESRLRQYVTDEIRASMARKIEEKVRQELEKQIPQGLRKQTNEHTRQMVEIEVHIHNSDARRINATVTRKEKLRPLIPPNGSMSPSPLFPNSIDACLAMSVKDVKQLLKDYELDKASPVSPGGTSSKVENVNKFLDHIGAPYHVLPILTPVKASSKVGSILVTRKPVV</sequence>
<keyword evidence="3" id="KW-1185">Reference proteome</keyword>
<protein>
    <submittedName>
        <fullName evidence="2">Uncharacterized protein</fullName>
    </submittedName>
</protein>